<proteinExistence type="predicted"/>
<dbReference type="OrthoDB" id="7605699at2759"/>
<dbReference type="EMBL" id="VUJU01000664">
    <property type="protein sequence ID" value="KAF0769015.1"/>
    <property type="molecule type" value="Genomic_DNA"/>
</dbReference>
<evidence type="ECO:0000313" key="3">
    <source>
        <dbReference type="Proteomes" id="UP000478052"/>
    </source>
</evidence>
<dbReference type="GO" id="GO:0031297">
    <property type="term" value="P:replication fork processing"/>
    <property type="evidence" value="ECO:0007669"/>
    <property type="project" value="TreeGrafter"/>
</dbReference>
<feature type="domain" description="BOD1/SHG1" evidence="1">
    <location>
        <begin position="17"/>
        <end position="88"/>
    </location>
</feature>
<protein>
    <recommendedName>
        <fullName evidence="1">BOD1/SHG1 domain-containing protein</fullName>
    </recommendedName>
</protein>
<dbReference type="GO" id="GO:0048188">
    <property type="term" value="C:Set1C/COMPASS complex"/>
    <property type="evidence" value="ECO:0007669"/>
    <property type="project" value="TreeGrafter"/>
</dbReference>
<reference evidence="2 3" key="1">
    <citation type="submission" date="2019-08" db="EMBL/GenBank/DDBJ databases">
        <title>Whole genome of Aphis craccivora.</title>
        <authorList>
            <person name="Voronova N.V."/>
            <person name="Shulinski R.S."/>
            <person name="Bandarenka Y.V."/>
            <person name="Zhorov D.G."/>
            <person name="Warner D."/>
        </authorList>
    </citation>
    <scope>NUCLEOTIDE SEQUENCE [LARGE SCALE GENOMIC DNA]</scope>
    <source>
        <strain evidence="2">180601</strain>
        <tissue evidence="2">Whole Body</tissue>
    </source>
</reference>
<keyword evidence="3" id="KW-1185">Reference proteome</keyword>
<sequence>MEQKNDMLGVEDIVFLLLETLKSNGTFDEIRRHCVTDIDAKPTYQNWKQRIESNVHKFLSKVNYTPELNKNTVRERLRKHLFDGLISSPFVKYLLYIISSGVQVLSRAYIIYSHPLQECIIQCLVISLGRAPLLINVTKHETQDIEEGADRILTQVLAPRTLSMFEPKIAIAVYEYLGIKNEAPPIELNTEYVDMSAKAHIS</sequence>
<organism evidence="2 3">
    <name type="scientific">Aphis craccivora</name>
    <name type="common">Cowpea aphid</name>
    <dbReference type="NCBI Taxonomy" id="307492"/>
    <lineage>
        <taxon>Eukaryota</taxon>
        <taxon>Metazoa</taxon>
        <taxon>Ecdysozoa</taxon>
        <taxon>Arthropoda</taxon>
        <taxon>Hexapoda</taxon>
        <taxon>Insecta</taxon>
        <taxon>Pterygota</taxon>
        <taxon>Neoptera</taxon>
        <taxon>Paraneoptera</taxon>
        <taxon>Hemiptera</taxon>
        <taxon>Sternorrhyncha</taxon>
        <taxon>Aphidomorpha</taxon>
        <taxon>Aphidoidea</taxon>
        <taxon>Aphididae</taxon>
        <taxon>Aphidini</taxon>
        <taxon>Aphis</taxon>
        <taxon>Aphis</taxon>
    </lineage>
</organism>
<accession>A0A6G0ZE64</accession>
<dbReference type="PANTHER" id="PTHR31532">
    <property type="entry name" value="BIORIENTATION OF CHROMOSOMES IN CELL DIVISION 1 FAMILY MEMBER"/>
    <property type="match status" value="1"/>
</dbReference>
<evidence type="ECO:0000259" key="1">
    <source>
        <dbReference type="Pfam" id="PF05205"/>
    </source>
</evidence>
<dbReference type="Pfam" id="PF05205">
    <property type="entry name" value="COMPASS-Shg1"/>
    <property type="match status" value="1"/>
</dbReference>
<gene>
    <name evidence="2" type="ORF">FWK35_00000431</name>
</gene>
<dbReference type="InterPro" id="IPR055264">
    <property type="entry name" value="BOD1/SHG1_dom"/>
</dbReference>
<evidence type="ECO:0000313" key="2">
    <source>
        <dbReference type="EMBL" id="KAF0769015.1"/>
    </source>
</evidence>
<comment type="caution">
    <text evidence="2">The sequence shown here is derived from an EMBL/GenBank/DDBJ whole genome shotgun (WGS) entry which is preliminary data.</text>
</comment>
<feature type="non-terminal residue" evidence="2">
    <location>
        <position position="202"/>
    </location>
</feature>
<dbReference type="PANTHER" id="PTHR31532:SF10">
    <property type="entry name" value="BIORIENTATION OF CHROMOSOMES IN CELL DIVISION PROTEIN 1-LIKE 1"/>
    <property type="match status" value="1"/>
</dbReference>
<dbReference type="AlphaFoldDB" id="A0A6G0ZE64"/>
<name>A0A6G0ZE64_APHCR</name>
<dbReference type="Proteomes" id="UP000478052">
    <property type="component" value="Unassembled WGS sequence"/>
</dbReference>